<keyword evidence="10 12" id="KW-0238">DNA-binding</keyword>
<dbReference type="PANTHER" id="PTHR30313:SF2">
    <property type="entry name" value="DNA PRIMASE"/>
    <property type="match status" value="1"/>
</dbReference>
<evidence type="ECO:0000256" key="12">
    <source>
        <dbReference type="HAMAP-Rule" id="MF_00974"/>
    </source>
</evidence>
<keyword evidence="1 12" id="KW-0240">DNA-directed RNA polymerase</keyword>
<dbReference type="EMBL" id="JBBMFF010000210">
    <property type="protein sequence ID" value="MEQ2511079.1"/>
    <property type="molecule type" value="Genomic_DNA"/>
</dbReference>
<dbReference type="SMART" id="SM00493">
    <property type="entry name" value="TOPRIM"/>
    <property type="match status" value="1"/>
</dbReference>
<dbReference type="Pfam" id="PF13155">
    <property type="entry name" value="Toprim_2"/>
    <property type="match status" value="1"/>
</dbReference>
<protein>
    <recommendedName>
        <fullName evidence="12 13">DNA primase</fullName>
        <ecNumber evidence="12">2.7.7.101</ecNumber>
    </recommendedName>
</protein>
<dbReference type="InterPro" id="IPR016136">
    <property type="entry name" value="DNA_helicase_N/primase_C"/>
</dbReference>
<dbReference type="Pfam" id="PF01807">
    <property type="entry name" value="Zn_ribbon_DnaG"/>
    <property type="match status" value="1"/>
</dbReference>
<reference evidence="15 16" key="1">
    <citation type="submission" date="2024-03" db="EMBL/GenBank/DDBJ databases">
        <title>Human intestinal bacterial collection.</title>
        <authorList>
            <person name="Pauvert C."/>
            <person name="Hitch T.C.A."/>
            <person name="Clavel T."/>
        </authorList>
    </citation>
    <scope>NUCLEOTIDE SEQUENCE [LARGE SCALE GENOMIC DNA]</scope>
    <source>
        <strain evidence="15 16">CLA-AA-H192</strain>
    </source>
</reference>
<evidence type="ECO:0000256" key="1">
    <source>
        <dbReference type="ARBA" id="ARBA00022478"/>
    </source>
</evidence>
<dbReference type="PROSITE" id="PS50880">
    <property type="entry name" value="TOPRIM"/>
    <property type="match status" value="1"/>
</dbReference>
<keyword evidence="9" id="KW-0460">Magnesium</keyword>
<dbReference type="InterPro" id="IPR037068">
    <property type="entry name" value="DNA_primase_core_N_sf"/>
</dbReference>
<evidence type="ECO:0000256" key="5">
    <source>
        <dbReference type="ARBA" id="ARBA00022705"/>
    </source>
</evidence>
<keyword evidence="2 12" id="KW-0639">Primosome</keyword>
<comment type="similarity">
    <text evidence="12 13">Belongs to the DnaG primase family.</text>
</comment>
<comment type="function">
    <text evidence="12 13">RNA polymerase that catalyzes the synthesis of short RNA molecules used as primers for DNA polymerase during DNA replication.</text>
</comment>
<dbReference type="PANTHER" id="PTHR30313">
    <property type="entry name" value="DNA PRIMASE"/>
    <property type="match status" value="1"/>
</dbReference>
<name>A0ABV1G7B0_9FIRM</name>
<feature type="domain" description="Toprim" evidence="14">
    <location>
        <begin position="253"/>
        <end position="334"/>
    </location>
</feature>
<dbReference type="EC" id="2.7.7.101" evidence="12"/>
<evidence type="ECO:0000259" key="14">
    <source>
        <dbReference type="PROSITE" id="PS50880"/>
    </source>
</evidence>
<organism evidence="15 16">
    <name type="scientific">Faecousia intestinalis</name>
    <dbReference type="NCBI Taxonomy" id="3133167"/>
    <lineage>
        <taxon>Bacteria</taxon>
        <taxon>Bacillati</taxon>
        <taxon>Bacillota</taxon>
        <taxon>Clostridia</taxon>
        <taxon>Eubacteriales</taxon>
        <taxon>Oscillospiraceae</taxon>
        <taxon>Faecousia</taxon>
    </lineage>
</organism>
<dbReference type="HAMAP" id="MF_00974">
    <property type="entry name" value="DNA_primase_DnaG"/>
    <property type="match status" value="1"/>
</dbReference>
<dbReference type="Proteomes" id="UP001491552">
    <property type="component" value="Unassembled WGS sequence"/>
</dbReference>
<dbReference type="Pfam" id="PF08275">
    <property type="entry name" value="DNAG_N"/>
    <property type="match status" value="1"/>
</dbReference>
<keyword evidence="16" id="KW-1185">Reference proteome</keyword>
<dbReference type="Pfam" id="PF10410">
    <property type="entry name" value="DnaB_bind"/>
    <property type="match status" value="1"/>
</dbReference>
<evidence type="ECO:0000256" key="2">
    <source>
        <dbReference type="ARBA" id="ARBA00022515"/>
    </source>
</evidence>
<evidence type="ECO:0000256" key="4">
    <source>
        <dbReference type="ARBA" id="ARBA00022695"/>
    </source>
</evidence>
<dbReference type="CDD" id="cd03364">
    <property type="entry name" value="TOPRIM_DnaG_primases"/>
    <property type="match status" value="1"/>
</dbReference>
<comment type="domain">
    <text evidence="12">Contains an N-terminal zinc-binding domain, a central core domain that contains the primase activity, and a C-terminal DnaB-binding domain.</text>
</comment>
<dbReference type="SUPFAM" id="SSF48024">
    <property type="entry name" value="N-terminal domain of DnaB helicase"/>
    <property type="match status" value="1"/>
</dbReference>
<dbReference type="SUPFAM" id="SSF57783">
    <property type="entry name" value="Zinc beta-ribbon"/>
    <property type="match status" value="1"/>
</dbReference>
<evidence type="ECO:0000256" key="9">
    <source>
        <dbReference type="ARBA" id="ARBA00022842"/>
    </source>
</evidence>
<evidence type="ECO:0000256" key="6">
    <source>
        <dbReference type="ARBA" id="ARBA00022723"/>
    </source>
</evidence>
<dbReference type="InterPro" id="IPR002694">
    <property type="entry name" value="Znf_CHC2"/>
</dbReference>
<evidence type="ECO:0000313" key="16">
    <source>
        <dbReference type="Proteomes" id="UP001491552"/>
    </source>
</evidence>
<dbReference type="InterPro" id="IPR036977">
    <property type="entry name" value="DNA_primase_Znf_CHC2"/>
</dbReference>
<dbReference type="InterPro" id="IPR034151">
    <property type="entry name" value="TOPRIM_DnaG_bac"/>
</dbReference>
<dbReference type="InterPro" id="IPR013264">
    <property type="entry name" value="DNAG_N"/>
</dbReference>
<evidence type="ECO:0000256" key="7">
    <source>
        <dbReference type="ARBA" id="ARBA00022771"/>
    </source>
</evidence>
<dbReference type="RefSeq" id="WP_349135781.1">
    <property type="nucleotide sequence ID" value="NZ_JBBMFF010000210.1"/>
</dbReference>
<keyword evidence="8 12" id="KW-0862">Zinc</keyword>
<comment type="caution">
    <text evidence="15">The sequence shown here is derived from an EMBL/GenBank/DDBJ whole genome shotgun (WGS) entry which is preliminary data.</text>
</comment>
<dbReference type="SMART" id="SM00400">
    <property type="entry name" value="ZnF_CHCC"/>
    <property type="match status" value="1"/>
</dbReference>
<comment type="subunit">
    <text evidence="12">Monomer. Interacts with DnaB.</text>
</comment>
<gene>
    <name evidence="12 15" type="primary">dnaG</name>
    <name evidence="15" type="ORF">WMO66_07440</name>
</gene>
<dbReference type="Gene3D" id="1.10.860.10">
    <property type="entry name" value="DNAb Helicase, Chain A"/>
    <property type="match status" value="1"/>
</dbReference>
<dbReference type="InterPro" id="IPR030846">
    <property type="entry name" value="DnaG_bac"/>
</dbReference>
<dbReference type="NCBIfam" id="TIGR01391">
    <property type="entry name" value="dnaG"/>
    <property type="match status" value="1"/>
</dbReference>
<dbReference type="Gene3D" id="3.90.580.10">
    <property type="entry name" value="Zinc finger, CHC2-type domain"/>
    <property type="match status" value="1"/>
</dbReference>
<evidence type="ECO:0000256" key="10">
    <source>
        <dbReference type="ARBA" id="ARBA00023125"/>
    </source>
</evidence>
<keyword evidence="6 12" id="KW-0479">Metal-binding</keyword>
<keyword evidence="7 12" id="KW-0863">Zinc-finger</keyword>
<dbReference type="Gene3D" id="3.90.980.10">
    <property type="entry name" value="DNA primase, catalytic core, N-terminal domain"/>
    <property type="match status" value="1"/>
</dbReference>
<evidence type="ECO:0000256" key="3">
    <source>
        <dbReference type="ARBA" id="ARBA00022679"/>
    </source>
</evidence>
<feature type="zinc finger region" description="CHC2-type" evidence="12">
    <location>
        <begin position="38"/>
        <end position="62"/>
    </location>
</feature>
<dbReference type="InterPro" id="IPR036185">
    <property type="entry name" value="DNA_heli_DnaB-like_N_sf"/>
</dbReference>
<dbReference type="SUPFAM" id="SSF56731">
    <property type="entry name" value="DNA primase core"/>
    <property type="match status" value="1"/>
</dbReference>
<dbReference type="InterPro" id="IPR006171">
    <property type="entry name" value="TOPRIM_dom"/>
</dbReference>
<comment type="cofactor">
    <cofactor evidence="12 13">
        <name>Zn(2+)</name>
        <dbReference type="ChEBI" id="CHEBI:29105"/>
    </cofactor>
    <text evidence="12 13">Binds 1 zinc ion per monomer.</text>
</comment>
<proteinExistence type="inferred from homology"/>
<dbReference type="Gene3D" id="3.40.1360.10">
    <property type="match status" value="1"/>
</dbReference>
<dbReference type="InterPro" id="IPR006295">
    <property type="entry name" value="DNA_primase_DnaG"/>
</dbReference>
<keyword evidence="3 12" id="KW-0808">Transferase</keyword>
<sequence length="583" mass="65646">MAFPPAFLDELNARNPIEDVVGQYVALTRRGSNLFGLCPFHGEKTPSFSVAPEKGIFYCFGCHKGGGVVNFIMEIENLTYGDAVRFLAKRAGLEVPDDGAYQSQYKKKERLWALCRAAAQFYHAQLKTPAGEEARAYLQKRGVSGQTVTRFGLGYSPNRWTALLDVMTAKGYTKEELLEAGLLSQNRDKGTLYDRFRNRLMFPIIDVRGNVIGFGGRVMDDSTPKYLNSPETIIFNKRRNLFAMNVVKKSKREFIILTEGYMDAIALHQYGFDCAVASLGTSLTQEHADMLSKYTDELVLTYDGDEAGQNATQRAIPMLERTGLRVRILRMRGAKDPDEFLKKYGADRFRLLLEGCENQAEYRLRSLQMRFDLSQDEQKVEFAKQAAALIAGFGTAVEREVYGTRAAEAAGLSPDVLRMEIDRARKRLLRQEKREETRREMDPAAAVQPFQRELRYDNVRSAVAEEGLLRMLFREPALLAQTEGLTAEDFSVPLFGRVYAALRERWQNDLAITPAALADSLSPAEMAHLTAVLQKQEPPLSETALADYLRILREERAKARVSDASDLLAMQRDLKKKKGYGGS</sequence>
<evidence type="ECO:0000256" key="13">
    <source>
        <dbReference type="PIRNR" id="PIRNR002811"/>
    </source>
</evidence>
<accession>A0ABV1G7B0</accession>
<keyword evidence="11 12" id="KW-0804">Transcription</keyword>
<dbReference type="PIRSF" id="PIRSF002811">
    <property type="entry name" value="DnaG"/>
    <property type="match status" value="1"/>
</dbReference>
<keyword evidence="4 12" id="KW-0548">Nucleotidyltransferase</keyword>
<evidence type="ECO:0000313" key="15">
    <source>
        <dbReference type="EMBL" id="MEQ2511079.1"/>
    </source>
</evidence>
<dbReference type="InterPro" id="IPR050219">
    <property type="entry name" value="DnaG_primase"/>
</dbReference>
<comment type="catalytic activity">
    <reaction evidence="12">
        <text>ssDNA + n NTP = ssDNA/pppN(pN)n-1 hybrid + (n-1) diphosphate.</text>
        <dbReference type="EC" id="2.7.7.101"/>
    </reaction>
</comment>
<keyword evidence="5 12" id="KW-0235">DNA replication</keyword>
<evidence type="ECO:0000256" key="11">
    <source>
        <dbReference type="ARBA" id="ARBA00023163"/>
    </source>
</evidence>
<dbReference type="InterPro" id="IPR019475">
    <property type="entry name" value="DNA_primase_DnaB-bd"/>
</dbReference>
<evidence type="ECO:0000256" key="8">
    <source>
        <dbReference type="ARBA" id="ARBA00022833"/>
    </source>
</evidence>